<name>A0A382LIR2_9ZZZZ</name>
<proteinExistence type="predicted"/>
<evidence type="ECO:0000256" key="5">
    <source>
        <dbReference type="SAM" id="Phobius"/>
    </source>
</evidence>
<feature type="transmembrane region" description="Helical" evidence="5">
    <location>
        <begin position="220"/>
        <end position="241"/>
    </location>
</feature>
<dbReference type="GO" id="GO:0015421">
    <property type="term" value="F:ABC-type oligopeptide transporter activity"/>
    <property type="evidence" value="ECO:0007669"/>
    <property type="project" value="TreeGrafter"/>
</dbReference>
<dbReference type="AlphaFoldDB" id="A0A382LIR2"/>
<keyword evidence="2 5" id="KW-0812">Transmembrane</keyword>
<dbReference type="PANTHER" id="PTHR43394">
    <property type="entry name" value="ATP-DEPENDENT PERMEASE MDL1, MITOCHONDRIAL"/>
    <property type="match status" value="1"/>
</dbReference>
<evidence type="ECO:0000256" key="3">
    <source>
        <dbReference type="ARBA" id="ARBA00022989"/>
    </source>
</evidence>
<gene>
    <name evidence="7" type="ORF">METZ01_LOCUS289522</name>
</gene>
<dbReference type="Pfam" id="PF00664">
    <property type="entry name" value="ABC_membrane"/>
    <property type="match status" value="1"/>
</dbReference>
<evidence type="ECO:0000256" key="4">
    <source>
        <dbReference type="ARBA" id="ARBA00023136"/>
    </source>
</evidence>
<keyword evidence="3 5" id="KW-1133">Transmembrane helix</keyword>
<dbReference type="GO" id="GO:0005524">
    <property type="term" value="F:ATP binding"/>
    <property type="evidence" value="ECO:0007669"/>
    <property type="project" value="InterPro"/>
</dbReference>
<dbReference type="PANTHER" id="PTHR43394:SF1">
    <property type="entry name" value="ATP-BINDING CASSETTE SUB-FAMILY B MEMBER 10, MITOCHONDRIAL"/>
    <property type="match status" value="1"/>
</dbReference>
<comment type="subcellular location">
    <subcellularLocation>
        <location evidence="1">Membrane</location>
        <topology evidence="1">Multi-pass membrane protein</topology>
    </subcellularLocation>
</comment>
<evidence type="ECO:0000259" key="6">
    <source>
        <dbReference type="PROSITE" id="PS50929"/>
    </source>
</evidence>
<feature type="transmembrane region" description="Helical" evidence="5">
    <location>
        <begin position="182"/>
        <end position="200"/>
    </location>
</feature>
<accession>A0A382LIR2</accession>
<keyword evidence="4 5" id="KW-0472">Membrane</keyword>
<protein>
    <recommendedName>
        <fullName evidence="6">ABC transmembrane type-1 domain-containing protein</fullName>
    </recommendedName>
</protein>
<dbReference type="InterPro" id="IPR036640">
    <property type="entry name" value="ABC1_TM_sf"/>
</dbReference>
<dbReference type="SUPFAM" id="SSF90123">
    <property type="entry name" value="ABC transporter transmembrane region"/>
    <property type="match status" value="1"/>
</dbReference>
<evidence type="ECO:0000313" key="7">
    <source>
        <dbReference type="EMBL" id="SVC36668.1"/>
    </source>
</evidence>
<dbReference type="GO" id="GO:0016020">
    <property type="term" value="C:membrane"/>
    <property type="evidence" value="ECO:0007669"/>
    <property type="project" value="UniProtKB-SubCell"/>
</dbReference>
<reference evidence="7" key="1">
    <citation type="submission" date="2018-05" db="EMBL/GenBank/DDBJ databases">
        <authorList>
            <person name="Lanie J.A."/>
            <person name="Ng W.-L."/>
            <person name="Kazmierczak K.M."/>
            <person name="Andrzejewski T.M."/>
            <person name="Davidsen T.M."/>
            <person name="Wayne K.J."/>
            <person name="Tettelin H."/>
            <person name="Glass J.I."/>
            <person name="Rusch D."/>
            <person name="Podicherti R."/>
            <person name="Tsui H.-C.T."/>
            <person name="Winkler M.E."/>
        </authorList>
    </citation>
    <scope>NUCLEOTIDE SEQUENCE</scope>
</reference>
<dbReference type="InterPro" id="IPR011527">
    <property type="entry name" value="ABC1_TM_dom"/>
</dbReference>
<evidence type="ECO:0000256" key="2">
    <source>
        <dbReference type="ARBA" id="ARBA00022692"/>
    </source>
</evidence>
<dbReference type="EMBL" id="UINC01087364">
    <property type="protein sequence ID" value="SVC36668.1"/>
    <property type="molecule type" value="Genomic_DNA"/>
</dbReference>
<evidence type="ECO:0000256" key="1">
    <source>
        <dbReference type="ARBA" id="ARBA00004141"/>
    </source>
</evidence>
<dbReference type="InterPro" id="IPR039421">
    <property type="entry name" value="Type_1_exporter"/>
</dbReference>
<dbReference type="Gene3D" id="1.20.1560.10">
    <property type="entry name" value="ABC transporter type 1, transmembrane domain"/>
    <property type="match status" value="1"/>
</dbReference>
<organism evidence="7">
    <name type="scientific">marine metagenome</name>
    <dbReference type="NCBI Taxonomy" id="408172"/>
    <lineage>
        <taxon>unclassified sequences</taxon>
        <taxon>metagenomes</taxon>
        <taxon>ecological metagenomes</taxon>
    </lineage>
</organism>
<feature type="non-terminal residue" evidence="7">
    <location>
        <position position="331"/>
    </location>
</feature>
<feature type="domain" description="ABC transmembrane type-1" evidence="6">
    <location>
        <begin position="185"/>
        <end position="331"/>
    </location>
</feature>
<dbReference type="PROSITE" id="PS50929">
    <property type="entry name" value="ABC_TM1F"/>
    <property type="match status" value="1"/>
</dbReference>
<sequence length="331" mass="36964">MAETETIQAAPDFIEAMSPSLTAALGTRIGEDERLHIRVAADMVDGAYGERWLLATDKRVLIASSTRSYVYSSVVEIPLDEIGDVRTSDLVGAAQLELERKDRSGQEVIQYSRSLTAKFSEAADAIRNLAKGEAPGLPTQMERTRCEKCNRLLRDRDGICPFCIRKWDTIKRIAMFLEPQKVKVAVFMAVSLVMAALGLAPPYLVQHIIDDVLTDPPDDALALLGLYVGALVATTLTHWVLDMVDGVLRAEVAGRTAQNIRSHLYGALQFLPLRFFDKRQVGSLISRFMQDADRLEMFLLFGLPFILSNFLMLIGVLCLLLYYSWELTLYV</sequence>
<feature type="transmembrane region" description="Helical" evidence="5">
    <location>
        <begin position="297"/>
        <end position="325"/>
    </location>
</feature>